<dbReference type="GO" id="GO:0043171">
    <property type="term" value="P:peptide catabolic process"/>
    <property type="evidence" value="ECO:0007669"/>
    <property type="project" value="TreeGrafter"/>
</dbReference>
<dbReference type="GO" id="GO:0042277">
    <property type="term" value="F:peptide binding"/>
    <property type="evidence" value="ECO:0007669"/>
    <property type="project" value="TreeGrafter"/>
</dbReference>
<feature type="domain" description="Peptidase M1 membrane alanine aminopeptidase" evidence="1">
    <location>
        <begin position="1"/>
        <end position="51"/>
    </location>
</feature>
<accession>A0A0R3WWX4</accession>
<dbReference type="Gene3D" id="1.10.390.10">
    <property type="entry name" value="Neutral Protease Domain 2"/>
    <property type="match status" value="1"/>
</dbReference>
<dbReference type="GO" id="GO:0005615">
    <property type="term" value="C:extracellular space"/>
    <property type="evidence" value="ECO:0007669"/>
    <property type="project" value="TreeGrafter"/>
</dbReference>
<sequence>MLHNYMGPCLFQAGLKTYFEKFRYANARTKDLWTALETTGIDNVAEVMTLWTKQTGYPVISVRLVHAPDGTYSIGIKQQRFLADGSSSKGGSLFFVTSVSRFNRLCLL</sequence>
<keyword evidence="3" id="KW-1185">Reference proteome</keyword>
<dbReference type="InterPro" id="IPR014782">
    <property type="entry name" value="Peptidase_M1_dom"/>
</dbReference>
<dbReference type="EMBL" id="UYWX01006760">
    <property type="protein sequence ID" value="VDM26559.1"/>
    <property type="molecule type" value="Genomic_DNA"/>
</dbReference>
<organism evidence="4">
    <name type="scientific">Hydatigena taeniaeformis</name>
    <name type="common">Feline tapeworm</name>
    <name type="synonym">Taenia taeniaeformis</name>
    <dbReference type="NCBI Taxonomy" id="6205"/>
    <lineage>
        <taxon>Eukaryota</taxon>
        <taxon>Metazoa</taxon>
        <taxon>Spiralia</taxon>
        <taxon>Lophotrochozoa</taxon>
        <taxon>Platyhelminthes</taxon>
        <taxon>Cestoda</taxon>
        <taxon>Eucestoda</taxon>
        <taxon>Cyclophyllidea</taxon>
        <taxon>Taeniidae</taxon>
        <taxon>Hydatigera</taxon>
    </lineage>
</organism>
<dbReference type="AlphaFoldDB" id="A0A0R3WWX4"/>
<dbReference type="SUPFAM" id="SSF55486">
    <property type="entry name" value="Metalloproteases ('zincins'), catalytic domain"/>
    <property type="match status" value="1"/>
</dbReference>
<dbReference type="GO" id="GO:0005737">
    <property type="term" value="C:cytoplasm"/>
    <property type="evidence" value="ECO:0007669"/>
    <property type="project" value="TreeGrafter"/>
</dbReference>
<reference evidence="2 3" key="2">
    <citation type="submission" date="2018-11" db="EMBL/GenBank/DDBJ databases">
        <authorList>
            <consortium name="Pathogen Informatics"/>
        </authorList>
    </citation>
    <scope>NUCLEOTIDE SEQUENCE [LARGE SCALE GENOMIC DNA]</scope>
</reference>
<dbReference type="Pfam" id="PF01433">
    <property type="entry name" value="Peptidase_M1"/>
    <property type="match status" value="1"/>
</dbReference>
<evidence type="ECO:0000313" key="3">
    <source>
        <dbReference type="Proteomes" id="UP000274429"/>
    </source>
</evidence>
<dbReference type="InterPro" id="IPR050344">
    <property type="entry name" value="Peptidase_M1_aminopeptidases"/>
</dbReference>
<dbReference type="Proteomes" id="UP000274429">
    <property type="component" value="Unassembled WGS sequence"/>
</dbReference>
<reference evidence="4" key="1">
    <citation type="submission" date="2017-02" db="UniProtKB">
        <authorList>
            <consortium name="WormBaseParasite"/>
        </authorList>
    </citation>
    <scope>IDENTIFICATION</scope>
</reference>
<dbReference type="PANTHER" id="PTHR11533:SF174">
    <property type="entry name" value="PUROMYCIN-SENSITIVE AMINOPEPTIDASE-RELATED"/>
    <property type="match status" value="1"/>
</dbReference>
<dbReference type="InterPro" id="IPR027268">
    <property type="entry name" value="Peptidase_M4/M1_CTD_sf"/>
</dbReference>
<evidence type="ECO:0000259" key="1">
    <source>
        <dbReference type="Pfam" id="PF01433"/>
    </source>
</evidence>
<dbReference type="PANTHER" id="PTHR11533">
    <property type="entry name" value="PROTEASE M1 ZINC METALLOPROTEASE"/>
    <property type="match status" value="1"/>
</dbReference>
<evidence type="ECO:0000313" key="2">
    <source>
        <dbReference type="EMBL" id="VDM26559.1"/>
    </source>
</evidence>
<dbReference type="STRING" id="6205.A0A0R3WWX4"/>
<dbReference type="GO" id="GO:0006508">
    <property type="term" value="P:proteolysis"/>
    <property type="evidence" value="ECO:0007669"/>
    <property type="project" value="TreeGrafter"/>
</dbReference>
<dbReference type="GO" id="GO:0008270">
    <property type="term" value="F:zinc ion binding"/>
    <property type="evidence" value="ECO:0007669"/>
    <property type="project" value="InterPro"/>
</dbReference>
<dbReference type="WBParaSite" id="TTAC_0000526401-mRNA-1">
    <property type="protein sequence ID" value="TTAC_0000526401-mRNA-1"/>
    <property type="gene ID" value="TTAC_0000526401"/>
</dbReference>
<dbReference type="GO" id="GO:0070006">
    <property type="term" value="F:metalloaminopeptidase activity"/>
    <property type="evidence" value="ECO:0007669"/>
    <property type="project" value="TreeGrafter"/>
</dbReference>
<gene>
    <name evidence="2" type="ORF">TTAC_LOCUS5249</name>
</gene>
<name>A0A0R3WWX4_HYDTA</name>
<proteinExistence type="predicted"/>
<dbReference type="OrthoDB" id="275509at2759"/>
<protein>
    <submittedName>
        <fullName evidence="4">Peptidase_M1 domain-containing protein</fullName>
    </submittedName>
</protein>
<dbReference type="GO" id="GO:0016020">
    <property type="term" value="C:membrane"/>
    <property type="evidence" value="ECO:0007669"/>
    <property type="project" value="TreeGrafter"/>
</dbReference>
<evidence type="ECO:0000313" key="4">
    <source>
        <dbReference type="WBParaSite" id="TTAC_0000526401-mRNA-1"/>
    </source>
</evidence>